<dbReference type="AlphaFoldDB" id="A0A8J6TR69"/>
<dbReference type="InterPro" id="IPR023214">
    <property type="entry name" value="HAD_sf"/>
</dbReference>
<dbReference type="InterPro" id="IPR041492">
    <property type="entry name" value="HAD_2"/>
</dbReference>
<accession>A0A8J6TR69</accession>
<gene>
    <name evidence="1" type="ORF">H8702_04140</name>
</gene>
<proteinExistence type="predicted"/>
<name>A0A8J6TR69_9FIRM</name>
<organism evidence="1 2">
    <name type="scientific">Massiliimalia timonensis</name>
    <dbReference type="NCBI Taxonomy" id="1987501"/>
    <lineage>
        <taxon>Bacteria</taxon>
        <taxon>Bacillati</taxon>
        <taxon>Bacillota</taxon>
        <taxon>Clostridia</taxon>
        <taxon>Eubacteriales</taxon>
        <taxon>Oscillospiraceae</taxon>
        <taxon>Massiliimalia</taxon>
    </lineage>
</organism>
<keyword evidence="2" id="KW-1185">Reference proteome</keyword>
<dbReference type="Gene3D" id="3.40.50.1000">
    <property type="entry name" value="HAD superfamily/HAD-like"/>
    <property type="match status" value="1"/>
</dbReference>
<dbReference type="InterPro" id="IPR006439">
    <property type="entry name" value="HAD-SF_hydro_IA"/>
</dbReference>
<protein>
    <submittedName>
        <fullName evidence="1">HAD family phosphatase</fullName>
    </submittedName>
</protein>
<reference evidence="1" key="1">
    <citation type="submission" date="2020-08" db="EMBL/GenBank/DDBJ databases">
        <title>Genome public.</title>
        <authorList>
            <person name="Liu C."/>
            <person name="Sun Q."/>
        </authorList>
    </citation>
    <scope>NUCLEOTIDE SEQUENCE</scope>
    <source>
        <strain evidence="1">NSJ-15</strain>
    </source>
</reference>
<dbReference type="GO" id="GO:0016791">
    <property type="term" value="F:phosphatase activity"/>
    <property type="evidence" value="ECO:0007669"/>
    <property type="project" value="TreeGrafter"/>
</dbReference>
<dbReference type="CDD" id="cd07505">
    <property type="entry name" value="HAD_BPGM-like"/>
    <property type="match status" value="1"/>
</dbReference>
<dbReference type="NCBIfam" id="TIGR01509">
    <property type="entry name" value="HAD-SF-IA-v3"/>
    <property type="match status" value="1"/>
</dbReference>
<comment type="caution">
    <text evidence="1">The sequence shown here is derived from an EMBL/GenBank/DDBJ whole genome shotgun (WGS) entry which is preliminary data.</text>
</comment>
<dbReference type="InterPro" id="IPR023198">
    <property type="entry name" value="PGP-like_dom2"/>
</dbReference>
<dbReference type="Gene3D" id="1.10.150.240">
    <property type="entry name" value="Putative phosphatase, domain 2"/>
    <property type="match status" value="1"/>
</dbReference>
<dbReference type="InterPro" id="IPR036412">
    <property type="entry name" value="HAD-like_sf"/>
</dbReference>
<dbReference type="Pfam" id="PF13419">
    <property type="entry name" value="HAD_2"/>
    <property type="match status" value="1"/>
</dbReference>
<dbReference type="PANTHER" id="PTHR18901">
    <property type="entry name" value="2-DEOXYGLUCOSE-6-PHOSPHATE PHOSPHATASE 2"/>
    <property type="match status" value="1"/>
</dbReference>
<dbReference type="SFLD" id="SFLDG01129">
    <property type="entry name" value="C1.5:_HAD__Beta-PGM__Phosphata"/>
    <property type="match status" value="1"/>
</dbReference>
<evidence type="ECO:0000313" key="1">
    <source>
        <dbReference type="EMBL" id="MBC8610316.1"/>
    </source>
</evidence>
<dbReference type="SFLD" id="SFLDS00003">
    <property type="entry name" value="Haloacid_Dehalogenase"/>
    <property type="match status" value="1"/>
</dbReference>
<dbReference type="PRINTS" id="PR00413">
    <property type="entry name" value="HADHALOGNASE"/>
</dbReference>
<dbReference type="EMBL" id="JACRTL010000001">
    <property type="protein sequence ID" value="MBC8610316.1"/>
    <property type="molecule type" value="Genomic_DNA"/>
</dbReference>
<dbReference type="RefSeq" id="WP_093989015.1">
    <property type="nucleotide sequence ID" value="NZ_FYDD01000003.1"/>
</dbReference>
<dbReference type="SUPFAM" id="SSF56784">
    <property type="entry name" value="HAD-like"/>
    <property type="match status" value="1"/>
</dbReference>
<dbReference type="PANTHER" id="PTHR18901:SF38">
    <property type="entry name" value="PSEUDOURIDINE-5'-PHOSPHATASE"/>
    <property type="match status" value="1"/>
</dbReference>
<sequence>MQRKEENFKAAIFDLDGTILDSMYVWEWIDQEFLTKRGIPVPDDYIEAVCARSFQEAADYTIARFGLQERAEDIIEEWGELAYQQYSEQVKLKPYAKEYLTFLKEQGIRLAVATGLSHALMEAVLKNNQIWDLFDLFCSADEVERGKEYPDLYFYTADKLSLAPEECIMFEDVYPGIRSAKMAGMIVYGVEDFYSLEQKERIIEIADGYLKDFRLAPVPKESGQ</sequence>
<dbReference type="OrthoDB" id="9797743at2"/>
<dbReference type="Proteomes" id="UP000632659">
    <property type="component" value="Unassembled WGS sequence"/>
</dbReference>
<evidence type="ECO:0000313" key="2">
    <source>
        <dbReference type="Proteomes" id="UP000632659"/>
    </source>
</evidence>